<keyword evidence="2" id="KW-1185">Reference proteome</keyword>
<gene>
    <name evidence="1" type="ORF">CWE14_02560</name>
</gene>
<evidence type="ECO:0000313" key="2">
    <source>
        <dbReference type="Proteomes" id="UP000287823"/>
    </source>
</evidence>
<dbReference type="Pfam" id="PF02643">
    <property type="entry name" value="DUF192"/>
    <property type="match status" value="1"/>
</dbReference>
<comment type="caution">
    <text evidence="1">The sequence shown here is derived from an EMBL/GenBank/DDBJ whole genome shotgun (WGS) entry which is preliminary data.</text>
</comment>
<dbReference type="Gene3D" id="2.60.120.1140">
    <property type="entry name" value="Protein of unknown function DUF192"/>
    <property type="match status" value="1"/>
</dbReference>
<accession>A0A432WN88</accession>
<sequence>MASVIVLGLGGSLACSASPETDSVQEIDLCLYSPEQGPDQEQTEMVKVELARDFASRARGLMQRTELDERGGMLFYYLFSERRAFWMYQTLLPLDIAYLAADGEILQIETMEPCGSGDPAQCRSYPSEQPARAALELNAGAFADFGIAVGDYVYDQECQQSPWDSW</sequence>
<proteinExistence type="predicted"/>
<evidence type="ECO:0008006" key="3">
    <source>
        <dbReference type="Google" id="ProtNLM"/>
    </source>
</evidence>
<reference evidence="1 2" key="1">
    <citation type="journal article" date="2011" name="Front. Microbiol.">
        <title>Genomic signatures of strain selection and enhancement in Bacillus atrophaeus var. globigii, a historical biowarfare simulant.</title>
        <authorList>
            <person name="Gibbons H.S."/>
            <person name="Broomall S.M."/>
            <person name="McNew L.A."/>
            <person name="Daligault H."/>
            <person name="Chapman C."/>
            <person name="Bruce D."/>
            <person name="Karavis M."/>
            <person name="Krepps M."/>
            <person name="McGregor P.A."/>
            <person name="Hong C."/>
            <person name="Park K.H."/>
            <person name="Akmal A."/>
            <person name="Feldman A."/>
            <person name="Lin J.S."/>
            <person name="Chang W.E."/>
            <person name="Higgs B.W."/>
            <person name="Demirev P."/>
            <person name="Lindquist J."/>
            <person name="Liem A."/>
            <person name="Fochler E."/>
            <person name="Read T.D."/>
            <person name="Tapia R."/>
            <person name="Johnson S."/>
            <person name="Bishop-Lilly K.A."/>
            <person name="Detter C."/>
            <person name="Han C."/>
            <person name="Sozhamannan S."/>
            <person name="Rosenzweig C.N."/>
            <person name="Skowronski E.W."/>
        </authorList>
    </citation>
    <scope>NUCLEOTIDE SEQUENCE [LARGE SCALE GENOMIC DNA]</scope>
    <source>
        <strain evidence="1 2">Y4G10-17</strain>
    </source>
</reference>
<dbReference type="InterPro" id="IPR038695">
    <property type="entry name" value="Saro_0823-like_sf"/>
</dbReference>
<dbReference type="EMBL" id="PIPO01000001">
    <property type="protein sequence ID" value="RUO35157.1"/>
    <property type="molecule type" value="Genomic_DNA"/>
</dbReference>
<dbReference type="AlphaFoldDB" id="A0A432WN88"/>
<dbReference type="PANTHER" id="PTHR37953">
    <property type="entry name" value="UPF0127 PROTEIN MJ1496"/>
    <property type="match status" value="1"/>
</dbReference>
<protein>
    <recommendedName>
        <fullName evidence="3">DUF192 domain-containing protein</fullName>
    </recommendedName>
</protein>
<organism evidence="1 2">
    <name type="scientific">Aliidiomarina soli</name>
    <dbReference type="NCBI Taxonomy" id="1928574"/>
    <lineage>
        <taxon>Bacteria</taxon>
        <taxon>Pseudomonadati</taxon>
        <taxon>Pseudomonadota</taxon>
        <taxon>Gammaproteobacteria</taxon>
        <taxon>Alteromonadales</taxon>
        <taxon>Idiomarinaceae</taxon>
        <taxon>Aliidiomarina</taxon>
    </lineage>
</organism>
<dbReference type="Proteomes" id="UP000287823">
    <property type="component" value="Unassembled WGS sequence"/>
</dbReference>
<dbReference type="PANTHER" id="PTHR37953:SF1">
    <property type="entry name" value="UPF0127 PROTEIN MJ1496"/>
    <property type="match status" value="1"/>
</dbReference>
<dbReference type="InterPro" id="IPR003795">
    <property type="entry name" value="DUF192"/>
</dbReference>
<name>A0A432WN88_9GAMM</name>
<evidence type="ECO:0000313" key="1">
    <source>
        <dbReference type="EMBL" id="RUO35157.1"/>
    </source>
</evidence>